<accession>A0A1D7TMP6</accession>
<dbReference type="InterPro" id="IPR007157">
    <property type="entry name" value="PspA_VIPP1"/>
</dbReference>
<keyword evidence="2" id="KW-0175">Coiled coil</keyword>
<evidence type="ECO:0008006" key="5">
    <source>
        <dbReference type="Google" id="ProtNLM"/>
    </source>
</evidence>
<dbReference type="PANTHER" id="PTHR31088">
    <property type="entry name" value="MEMBRANE-ASSOCIATED PROTEIN VIPP1, CHLOROPLASTIC"/>
    <property type="match status" value="1"/>
</dbReference>
<dbReference type="Pfam" id="PF04012">
    <property type="entry name" value="PspA_IM30"/>
    <property type="match status" value="1"/>
</dbReference>
<protein>
    <recommendedName>
        <fullName evidence="5">PspA/IM30 family protein</fullName>
    </recommendedName>
</protein>
<dbReference type="KEGG" id="shal:SHALO_2498"/>
<dbReference type="GO" id="GO:0005829">
    <property type="term" value="C:cytosol"/>
    <property type="evidence" value="ECO:0007669"/>
    <property type="project" value="TreeGrafter"/>
</dbReference>
<sequence>MSEKFYSRVSRIVAGSLNAIIDAAEGISPEIIAKQSIREIEKVASDIKLELGKDVVKQKLIKERIDSYNAEHNKLLAQVKIALKEDREDLAEAGLAEQISIEEKIKANQVQMDALQKEITTYQEYLDKLSAKKKDMDSELKALSSKPNAIDSLATKDKLDKAEEAFYRVMGDELREADKTSKDTSKLNELDELAKNNQVSERLAALKATLNV</sequence>
<dbReference type="RefSeq" id="WP_069478813.1">
    <property type="nucleotide sequence ID" value="NZ_CP017111.1"/>
</dbReference>
<dbReference type="PANTHER" id="PTHR31088:SF6">
    <property type="entry name" value="PHAGE SHOCK PROTEIN A"/>
    <property type="match status" value="1"/>
</dbReference>
<comment type="similarity">
    <text evidence="1">Belongs to the PspA/Vipp/IM30 family.</text>
</comment>
<dbReference type="AlphaFoldDB" id="A0A1D7TMP6"/>
<reference evidence="4" key="1">
    <citation type="submission" date="2016-08" db="EMBL/GenBank/DDBJ databases">
        <title>Complete genome sequence of the organohalide-respiring Epsilonproteobacterium Sulfurospirillum halorespirans.</title>
        <authorList>
            <person name="Goris T."/>
            <person name="Zimmermann J."/>
            <person name="Schenz B."/>
            <person name="Lemos M."/>
            <person name="Hackermueller J."/>
            <person name="Diekert G."/>
        </authorList>
    </citation>
    <scope>NUCLEOTIDE SEQUENCE [LARGE SCALE GENOMIC DNA]</scope>
    <source>
        <strain>DSM 13726</strain>
        <strain evidence="4">PCE-M2</strain>
    </source>
</reference>
<evidence type="ECO:0000256" key="2">
    <source>
        <dbReference type="SAM" id="Coils"/>
    </source>
</evidence>
<dbReference type="GO" id="GO:0009271">
    <property type="term" value="P:phage shock"/>
    <property type="evidence" value="ECO:0007669"/>
    <property type="project" value="TreeGrafter"/>
</dbReference>
<evidence type="ECO:0000313" key="4">
    <source>
        <dbReference type="Proteomes" id="UP000094609"/>
    </source>
</evidence>
<keyword evidence="4" id="KW-1185">Reference proteome</keyword>
<feature type="coiled-coil region" evidence="2">
    <location>
        <begin position="112"/>
        <end position="146"/>
    </location>
</feature>
<dbReference type="STRING" id="1193502.SHALO_2498"/>
<proteinExistence type="inferred from homology"/>
<name>A0A1D7TMP6_9BACT</name>
<dbReference type="EMBL" id="CP017111">
    <property type="protein sequence ID" value="AOO66257.1"/>
    <property type="molecule type" value="Genomic_DNA"/>
</dbReference>
<evidence type="ECO:0000256" key="1">
    <source>
        <dbReference type="ARBA" id="ARBA00043985"/>
    </source>
</evidence>
<dbReference type="Proteomes" id="UP000094609">
    <property type="component" value="Chromosome"/>
</dbReference>
<organism evidence="3 4">
    <name type="scientific">Sulfurospirillum halorespirans DSM 13726</name>
    <dbReference type="NCBI Taxonomy" id="1193502"/>
    <lineage>
        <taxon>Bacteria</taxon>
        <taxon>Pseudomonadati</taxon>
        <taxon>Campylobacterota</taxon>
        <taxon>Epsilonproteobacteria</taxon>
        <taxon>Campylobacterales</taxon>
        <taxon>Sulfurospirillaceae</taxon>
        <taxon>Sulfurospirillum</taxon>
    </lineage>
</organism>
<evidence type="ECO:0000313" key="3">
    <source>
        <dbReference type="EMBL" id="AOO66257.1"/>
    </source>
</evidence>
<gene>
    <name evidence="3" type="ORF">SHALO_2498</name>
</gene>